<evidence type="ECO:0000259" key="2">
    <source>
        <dbReference type="Pfam" id="PF04892"/>
    </source>
</evidence>
<gene>
    <name evidence="3" type="ORF">G4D63_14050</name>
</gene>
<feature type="transmembrane region" description="Helical" evidence="1">
    <location>
        <begin position="140"/>
        <end position="157"/>
    </location>
</feature>
<dbReference type="AlphaFoldDB" id="A0A6M0Q8Z9"/>
<dbReference type="Pfam" id="PF04892">
    <property type="entry name" value="VanZ"/>
    <property type="match status" value="1"/>
</dbReference>
<feature type="domain" description="VanZ-like" evidence="2">
    <location>
        <begin position="7"/>
        <end position="155"/>
    </location>
</feature>
<name>A0A6M0Q8Z9_9BACI</name>
<dbReference type="InterPro" id="IPR006976">
    <property type="entry name" value="VanZ-like"/>
</dbReference>
<accession>A0A6M0Q8Z9</accession>
<keyword evidence="4" id="KW-1185">Reference proteome</keyword>
<keyword evidence="1" id="KW-1133">Transmembrane helix</keyword>
<feature type="transmembrane region" description="Helical" evidence="1">
    <location>
        <begin position="104"/>
        <end position="120"/>
    </location>
</feature>
<dbReference type="NCBIfam" id="NF037970">
    <property type="entry name" value="vanZ_1"/>
    <property type="match status" value="1"/>
</dbReference>
<keyword evidence="1" id="KW-0812">Transmembrane</keyword>
<feature type="transmembrane region" description="Helical" evidence="1">
    <location>
        <begin position="80"/>
        <end position="99"/>
    </location>
</feature>
<dbReference type="RefSeq" id="WP_163180337.1">
    <property type="nucleotide sequence ID" value="NZ_JAAIWM010000005.1"/>
</dbReference>
<dbReference type="EMBL" id="JAAIWM010000005">
    <property type="protein sequence ID" value="NEY72856.1"/>
    <property type="molecule type" value="Genomic_DNA"/>
</dbReference>
<organism evidence="3 4">
    <name type="scientific">Bacillus mesophilus</name>
    <dbReference type="NCBI Taxonomy" id="1808955"/>
    <lineage>
        <taxon>Bacteria</taxon>
        <taxon>Bacillati</taxon>
        <taxon>Bacillota</taxon>
        <taxon>Bacilli</taxon>
        <taxon>Bacillales</taxon>
        <taxon>Bacillaceae</taxon>
        <taxon>Bacillus</taxon>
    </lineage>
</organism>
<dbReference type="InterPro" id="IPR016747">
    <property type="entry name" value="Phosphotransbutyrylase"/>
</dbReference>
<feature type="transmembrane region" description="Helical" evidence="1">
    <location>
        <begin position="6"/>
        <end position="22"/>
    </location>
</feature>
<sequence length="160" mass="18460">MRQFTYWIPVIVIAGIIFWFSSQPYQEQDVKPFLSDFINEQWVKVTFDWVQFDYAGYLVSVEALGASSFIEFFIRKGAHFGVFFVLGFFTIRASLLTFLNTRPVTGFITSFLFVILYGVSDELHQHFTGDRTPLIHDVMIDSVGGLVGIIIYMLLFGRKK</sequence>
<dbReference type="Proteomes" id="UP000481043">
    <property type="component" value="Unassembled WGS sequence"/>
</dbReference>
<evidence type="ECO:0000313" key="3">
    <source>
        <dbReference type="EMBL" id="NEY72856.1"/>
    </source>
</evidence>
<keyword evidence="1" id="KW-0472">Membrane</keyword>
<proteinExistence type="predicted"/>
<dbReference type="PIRSF" id="PIRSF019083">
    <property type="entry name" value="UCP019083_VanZ"/>
    <property type="match status" value="1"/>
</dbReference>
<evidence type="ECO:0000256" key="1">
    <source>
        <dbReference type="SAM" id="Phobius"/>
    </source>
</evidence>
<evidence type="ECO:0000313" key="4">
    <source>
        <dbReference type="Proteomes" id="UP000481043"/>
    </source>
</evidence>
<comment type="caution">
    <text evidence="3">The sequence shown here is derived from an EMBL/GenBank/DDBJ whole genome shotgun (WGS) entry which is preliminary data.</text>
</comment>
<reference evidence="3 4" key="1">
    <citation type="submission" date="2020-02" db="EMBL/GenBank/DDBJ databases">
        <title>Bacillus aquiflavi sp. nov., isolated from yellow water of strong flavor Chinese baijiu in Yibin region of China.</title>
        <authorList>
            <person name="Xie J."/>
        </authorList>
    </citation>
    <scope>NUCLEOTIDE SEQUENCE [LARGE SCALE GENOMIC DNA]</scope>
    <source>
        <strain evidence="3 4">SA4</strain>
    </source>
</reference>
<protein>
    <submittedName>
        <fullName evidence="3">VanZ family protein</fullName>
    </submittedName>
</protein>